<evidence type="ECO:0000256" key="4">
    <source>
        <dbReference type="ARBA" id="ARBA00023015"/>
    </source>
</evidence>
<sequence>MSAAVAAAAAAAISGYHNSSNRDHTDQLPLTPQGVQVCVLPTLNRYENQKRGDWNSFREYLKNHNPPLTLSLCNGEHVLEFLHYLDQFGKTKVHAQTCAYFGNSYPPGPCPCPLKQSWGSLDGLIGRLHAAFEENIGSSEMNPFGVGAVTLYLREVRDVQAKVRELLFPARFPHEYLYGE</sequence>
<evidence type="ECO:0000256" key="2">
    <source>
        <dbReference type="ARBA" id="ARBA00010308"/>
    </source>
</evidence>
<evidence type="ECO:0000256" key="7">
    <source>
        <dbReference type="ARBA" id="ARBA00023242"/>
    </source>
</evidence>
<evidence type="ECO:0000313" key="9">
    <source>
        <dbReference type="EMBL" id="OIW18959.1"/>
    </source>
</evidence>
<keyword evidence="7" id="KW-0539">Nucleus</keyword>
<dbReference type="InterPro" id="IPR006936">
    <property type="entry name" value="ALOG_dom"/>
</dbReference>
<dbReference type="GO" id="GO:0009416">
    <property type="term" value="P:response to light stimulus"/>
    <property type="evidence" value="ECO:0007669"/>
    <property type="project" value="TreeGrafter"/>
</dbReference>
<evidence type="ECO:0000256" key="5">
    <source>
        <dbReference type="ARBA" id="ARBA00023125"/>
    </source>
</evidence>
<keyword evidence="3" id="KW-0217">Developmental protein</keyword>
<comment type="similarity">
    <text evidence="2">Belongs to the plant homeotic and developmental regulators ALOG protein family.</text>
</comment>
<dbReference type="STRING" id="3871.A0A1J7I1C0"/>
<protein>
    <recommendedName>
        <fullName evidence="8">ALOG domain-containing protein</fullName>
    </recommendedName>
</protein>
<evidence type="ECO:0000256" key="3">
    <source>
        <dbReference type="ARBA" id="ARBA00022473"/>
    </source>
</evidence>
<dbReference type="PANTHER" id="PTHR31165:SF2">
    <property type="entry name" value="ALOG DOMAIN-CONTAINING PROTEIN"/>
    <property type="match status" value="1"/>
</dbReference>
<dbReference type="GO" id="GO:0005634">
    <property type="term" value="C:nucleus"/>
    <property type="evidence" value="ECO:0007669"/>
    <property type="project" value="UniProtKB-SubCell"/>
</dbReference>
<dbReference type="OMA" id="WNSFREY"/>
<dbReference type="PANTHER" id="PTHR31165">
    <property type="entry name" value="PROTEIN G1-LIKE2"/>
    <property type="match status" value="1"/>
</dbReference>
<evidence type="ECO:0000259" key="8">
    <source>
        <dbReference type="PROSITE" id="PS51697"/>
    </source>
</evidence>
<dbReference type="AlphaFoldDB" id="A0A1J7I1C0"/>
<proteinExistence type="inferred from homology"/>
<name>A0A1J7I1C0_LUPAN</name>
<dbReference type="Proteomes" id="UP000188354">
    <property type="component" value="Chromosome LG01"/>
</dbReference>
<evidence type="ECO:0000313" key="10">
    <source>
        <dbReference type="Proteomes" id="UP000188354"/>
    </source>
</evidence>
<keyword evidence="6" id="KW-0804">Transcription</keyword>
<evidence type="ECO:0000256" key="1">
    <source>
        <dbReference type="ARBA" id="ARBA00004123"/>
    </source>
</evidence>
<dbReference type="Gramene" id="OIW18959">
    <property type="protein sequence ID" value="OIW18959"/>
    <property type="gene ID" value="TanjilG_09153"/>
</dbReference>
<dbReference type="GO" id="GO:0009299">
    <property type="term" value="P:mRNA transcription"/>
    <property type="evidence" value="ECO:0007669"/>
    <property type="project" value="TreeGrafter"/>
</dbReference>
<gene>
    <name evidence="9" type="ORF">TanjilG_09153</name>
</gene>
<comment type="subcellular location">
    <subcellularLocation>
        <location evidence="1">Nucleus</location>
    </subcellularLocation>
</comment>
<keyword evidence="4" id="KW-0805">Transcription regulation</keyword>
<dbReference type="InterPro" id="IPR040222">
    <property type="entry name" value="ALOG"/>
</dbReference>
<accession>A0A1J7I1C0</accession>
<keyword evidence="5" id="KW-0238">DNA-binding</keyword>
<dbReference type="PROSITE" id="PS51697">
    <property type="entry name" value="ALOG"/>
    <property type="match status" value="1"/>
</dbReference>
<evidence type="ECO:0000256" key="6">
    <source>
        <dbReference type="ARBA" id="ARBA00023163"/>
    </source>
</evidence>
<dbReference type="Pfam" id="PF04852">
    <property type="entry name" value="ALOG_dom"/>
    <property type="match status" value="1"/>
</dbReference>
<dbReference type="GO" id="GO:0003677">
    <property type="term" value="F:DNA binding"/>
    <property type="evidence" value="ECO:0007669"/>
    <property type="project" value="UniProtKB-KW"/>
</dbReference>
<organism evidence="9 10">
    <name type="scientific">Lupinus angustifolius</name>
    <name type="common">Narrow-leaved blue lupine</name>
    <dbReference type="NCBI Taxonomy" id="3871"/>
    <lineage>
        <taxon>Eukaryota</taxon>
        <taxon>Viridiplantae</taxon>
        <taxon>Streptophyta</taxon>
        <taxon>Embryophyta</taxon>
        <taxon>Tracheophyta</taxon>
        <taxon>Spermatophyta</taxon>
        <taxon>Magnoliopsida</taxon>
        <taxon>eudicotyledons</taxon>
        <taxon>Gunneridae</taxon>
        <taxon>Pentapetalae</taxon>
        <taxon>rosids</taxon>
        <taxon>fabids</taxon>
        <taxon>Fabales</taxon>
        <taxon>Fabaceae</taxon>
        <taxon>Papilionoideae</taxon>
        <taxon>50 kb inversion clade</taxon>
        <taxon>genistoids sensu lato</taxon>
        <taxon>core genistoids</taxon>
        <taxon>Genisteae</taxon>
        <taxon>Lupinus</taxon>
    </lineage>
</organism>
<feature type="domain" description="ALOG" evidence="8">
    <location>
        <begin position="45"/>
        <end position="172"/>
    </location>
</feature>
<keyword evidence="10" id="KW-1185">Reference proteome</keyword>
<reference evidence="9 10" key="1">
    <citation type="journal article" date="2017" name="Plant Biotechnol. J.">
        <title>A comprehensive draft genome sequence for lupin (Lupinus angustifolius), an emerging health food: insights into plant-microbe interactions and legume evolution.</title>
        <authorList>
            <person name="Hane J.K."/>
            <person name="Ming Y."/>
            <person name="Kamphuis L.G."/>
            <person name="Nelson M.N."/>
            <person name="Garg G."/>
            <person name="Atkins C.A."/>
            <person name="Bayer P.E."/>
            <person name="Bravo A."/>
            <person name="Bringans S."/>
            <person name="Cannon S."/>
            <person name="Edwards D."/>
            <person name="Foley R."/>
            <person name="Gao L.L."/>
            <person name="Harrison M.J."/>
            <person name="Huang W."/>
            <person name="Hurgobin B."/>
            <person name="Li S."/>
            <person name="Liu C.W."/>
            <person name="McGrath A."/>
            <person name="Morahan G."/>
            <person name="Murray J."/>
            <person name="Weller J."/>
            <person name="Jian J."/>
            <person name="Singh K.B."/>
        </authorList>
    </citation>
    <scope>NUCLEOTIDE SEQUENCE [LARGE SCALE GENOMIC DNA]</scope>
    <source>
        <strain evidence="10">cv. Tanjil</strain>
        <tissue evidence="9">Whole plant</tissue>
    </source>
</reference>
<dbReference type="EMBL" id="CM007361">
    <property type="protein sequence ID" value="OIW18959.1"/>
    <property type="molecule type" value="Genomic_DNA"/>
</dbReference>